<evidence type="ECO:0000313" key="2">
    <source>
        <dbReference type="Proteomes" id="UP001260959"/>
    </source>
</evidence>
<dbReference type="EMBL" id="JAVIXS010000003">
    <property type="protein sequence ID" value="MDR4951707.1"/>
    <property type="molecule type" value="Genomic_DNA"/>
</dbReference>
<protein>
    <submittedName>
        <fullName evidence="1">DUF2971 domain-containing protein</fullName>
    </submittedName>
</protein>
<name>A0ABU1E2M6_9FLAO</name>
<accession>A0ABU1E2M6</accession>
<dbReference type="Proteomes" id="UP001260959">
    <property type="component" value="Unassembled WGS sequence"/>
</dbReference>
<dbReference type="InterPro" id="IPR021352">
    <property type="entry name" value="DUF2971"/>
</dbReference>
<proteinExistence type="predicted"/>
<organism evidence="1 2">
    <name type="scientific">Chryseobacterium metallicongregator</name>
    <dbReference type="NCBI Taxonomy" id="3073042"/>
    <lineage>
        <taxon>Bacteria</taxon>
        <taxon>Pseudomonadati</taxon>
        <taxon>Bacteroidota</taxon>
        <taxon>Flavobacteriia</taxon>
        <taxon>Flavobacteriales</taxon>
        <taxon>Weeksellaceae</taxon>
        <taxon>Chryseobacterium group</taxon>
        <taxon>Chryseobacterium</taxon>
    </lineage>
</organism>
<gene>
    <name evidence="1" type="ORF">REB14_05875</name>
</gene>
<comment type="caution">
    <text evidence="1">The sequence shown here is derived from an EMBL/GenBank/DDBJ whole genome shotgun (WGS) entry which is preliminary data.</text>
</comment>
<reference evidence="1 2" key="1">
    <citation type="submission" date="2023-08" db="EMBL/GenBank/DDBJ databases">
        <authorList>
            <person name="Maltman C."/>
        </authorList>
    </citation>
    <scope>NUCLEOTIDE SEQUENCE [LARGE SCALE GENOMIC DNA]</scope>
    <source>
        <strain evidence="1 2">ES2</strain>
    </source>
</reference>
<dbReference type="RefSeq" id="WP_309521746.1">
    <property type="nucleotide sequence ID" value="NZ_JAVIXS010000003.1"/>
</dbReference>
<keyword evidence="2" id="KW-1185">Reference proteome</keyword>
<sequence>MTNDQLIDYLLNKTIPSDLTTQEESYIVSEIFKNCWDNTPENLYRYRACNEYSFDALENDKFLLTKPTMFNDPYDSLLFVDKQALIDIITNSENKDSSLIDRLNNDLEFRNSQIELLGQEFVSYHLQSPGFKDSEEEAFFNELSDKIHTKLIDNITEESIKSLKQSSLVGCLTENINSVLMWSHYAQNHQGFALNYNFKARYSIETGIPNVKATEFADKKLFPVKYIDERYDATSYLEFNFLYNIHLQLGIKFNQPFFDKLFYYKYLLFKSTDWSYEKEWRIIKQTNLNYDDGKSNFGFIENICPQEIYLGAHITEENKEKLLVIAKSKKIDVFQMKIDYFSKYYKLSKDKIIFD</sequence>
<evidence type="ECO:0000313" key="1">
    <source>
        <dbReference type="EMBL" id="MDR4951707.1"/>
    </source>
</evidence>
<dbReference type="Pfam" id="PF11185">
    <property type="entry name" value="DUF2971"/>
    <property type="match status" value="1"/>
</dbReference>